<feature type="compositionally biased region" description="Basic and acidic residues" evidence="5">
    <location>
        <begin position="354"/>
        <end position="372"/>
    </location>
</feature>
<dbReference type="STRING" id="52.CMC5_050220"/>
<dbReference type="EMBL" id="CP012159">
    <property type="protein sequence ID" value="AKT40866.1"/>
    <property type="molecule type" value="Genomic_DNA"/>
</dbReference>
<evidence type="ECO:0000256" key="2">
    <source>
        <dbReference type="ARBA" id="ARBA00022741"/>
    </source>
</evidence>
<proteinExistence type="predicted"/>
<evidence type="ECO:0000256" key="1">
    <source>
        <dbReference type="ARBA" id="ARBA00022679"/>
    </source>
</evidence>
<dbReference type="InterPro" id="IPR008271">
    <property type="entry name" value="Ser/Thr_kinase_AS"/>
</dbReference>
<dbReference type="SMART" id="SM00220">
    <property type="entry name" value="S_TKc"/>
    <property type="match status" value="1"/>
</dbReference>
<dbReference type="PROSITE" id="PS00108">
    <property type="entry name" value="PROTEIN_KINASE_ST"/>
    <property type="match status" value="1"/>
</dbReference>
<organism evidence="8 9">
    <name type="scientific">Chondromyces crocatus</name>
    <dbReference type="NCBI Taxonomy" id="52"/>
    <lineage>
        <taxon>Bacteria</taxon>
        <taxon>Pseudomonadati</taxon>
        <taxon>Myxococcota</taxon>
        <taxon>Polyangia</taxon>
        <taxon>Polyangiales</taxon>
        <taxon>Polyangiaceae</taxon>
        <taxon>Chondromyces</taxon>
    </lineage>
</organism>
<dbReference type="Gene3D" id="1.10.510.10">
    <property type="entry name" value="Transferase(Phosphotransferase) domain 1"/>
    <property type="match status" value="1"/>
</dbReference>
<dbReference type="PANTHER" id="PTHR43289">
    <property type="entry name" value="MITOGEN-ACTIVATED PROTEIN KINASE KINASE KINASE 20-RELATED"/>
    <property type="match status" value="1"/>
</dbReference>
<feature type="transmembrane region" description="Helical" evidence="6">
    <location>
        <begin position="398"/>
        <end position="419"/>
    </location>
</feature>
<evidence type="ECO:0000259" key="7">
    <source>
        <dbReference type="PROSITE" id="PS50011"/>
    </source>
</evidence>
<dbReference type="RefSeq" id="WP_050432741.1">
    <property type="nucleotide sequence ID" value="NZ_CP012159.1"/>
</dbReference>
<dbReference type="Pfam" id="PF00069">
    <property type="entry name" value="Pkinase"/>
    <property type="match status" value="1"/>
</dbReference>
<dbReference type="KEGG" id="ccro:CMC5_050220"/>
<dbReference type="InterPro" id="IPR011009">
    <property type="entry name" value="Kinase-like_dom_sf"/>
</dbReference>
<dbReference type="Gene3D" id="3.30.200.20">
    <property type="entry name" value="Phosphorylase Kinase, domain 1"/>
    <property type="match status" value="1"/>
</dbReference>
<evidence type="ECO:0000313" key="9">
    <source>
        <dbReference type="Proteomes" id="UP000067626"/>
    </source>
</evidence>
<feature type="region of interest" description="Disordered" evidence="5">
    <location>
        <begin position="354"/>
        <end position="378"/>
    </location>
</feature>
<reference evidence="8 9" key="1">
    <citation type="submission" date="2015-07" db="EMBL/GenBank/DDBJ databases">
        <title>Genome analysis of myxobacterium Chondromyces crocatus Cm c5 reveals a high potential for natural compound synthesis and the genetic basis for the loss of fruiting body formation.</title>
        <authorList>
            <person name="Zaburannyi N."/>
            <person name="Bunk B."/>
            <person name="Maier J."/>
            <person name="Overmann J."/>
            <person name="Mueller R."/>
        </authorList>
    </citation>
    <scope>NUCLEOTIDE SEQUENCE [LARGE SCALE GENOMIC DNA]</scope>
    <source>
        <strain evidence="8 9">Cm c5</strain>
    </source>
</reference>
<keyword evidence="3 8" id="KW-0418">Kinase</keyword>
<keyword evidence="1 8" id="KW-0808">Transferase</keyword>
<evidence type="ECO:0000256" key="4">
    <source>
        <dbReference type="ARBA" id="ARBA00022840"/>
    </source>
</evidence>
<name>A0A0K1EJ15_CHOCO</name>
<evidence type="ECO:0000313" key="8">
    <source>
        <dbReference type="EMBL" id="AKT40866.1"/>
    </source>
</evidence>
<keyword evidence="6" id="KW-0472">Membrane</keyword>
<dbReference type="Proteomes" id="UP000067626">
    <property type="component" value="Chromosome"/>
</dbReference>
<dbReference type="GO" id="GO:0005524">
    <property type="term" value="F:ATP binding"/>
    <property type="evidence" value="ECO:0007669"/>
    <property type="project" value="UniProtKB-KW"/>
</dbReference>
<accession>A0A0K1EJ15</accession>
<dbReference type="PROSITE" id="PS50011">
    <property type="entry name" value="PROTEIN_KINASE_DOM"/>
    <property type="match status" value="1"/>
</dbReference>
<keyword evidence="9" id="KW-1185">Reference proteome</keyword>
<protein>
    <submittedName>
        <fullName evidence="8">Protein kinase</fullName>
        <ecNumber evidence="8">2.7.11.1</ecNumber>
    </submittedName>
</protein>
<keyword evidence="2" id="KW-0547">Nucleotide-binding</keyword>
<dbReference type="GO" id="GO:0004674">
    <property type="term" value="F:protein serine/threonine kinase activity"/>
    <property type="evidence" value="ECO:0007669"/>
    <property type="project" value="UniProtKB-EC"/>
</dbReference>
<keyword evidence="4" id="KW-0067">ATP-binding</keyword>
<evidence type="ECO:0000256" key="6">
    <source>
        <dbReference type="SAM" id="Phobius"/>
    </source>
</evidence>
<sequence>MKACPSCQRLFPEDGAYCPIDGERLSSVTEALVPTDPDDPRVGKAFCNGRYQIRRVVADGGTGRVYQALDLKDSRSVALKILHGDVILDEIALQRFRREFEVSAALPHEHIIEVFAFEKTEDKSFALVMEYLEGEELRAQLKRDKVIAPARLVRMVSQIAIGLGAAHDHKVVHRDLKPDNIFLVGTRDGDRVKILDFGSVRDNNEGVKKLTAIGTTIGSPFYMSPEQAQALPTLDHRADVWSLGAIIYECAAGTVPFRGTTGPAILLAILTEEPLPPSVVHDAAPRTLDPLMLRVLTKDADARIPTTAELADALGHAYGLEGTHRDWALVPQDELTEQIERGLPRALERHDAEIAARGEPIRKPSDPSDELFRAGSHGGPVTFQEDTSMAAPRPMQRWIVPLIAGTAVLVGVVVAFLIAR</sequence>
<dbReference type="PANTHER" id="PTHR43289:SF34">
    <property type="entry name" value="SERINE_THREONINE-PROTEIN KINASE YBDM-RELATED"/>
    <property type="match status" value="1"/>
</dbReference>
<feature type="domain" description="Protein kinase" evidence="7">
    <location>
        <begin position="51"/>
        <end position="319"/>
    </location>
</feature>
<evidence type="ECO:0000256" key="5">
    <source>
        <dbReference type="SAM" id="MobiDB-lite"/>
    </source>
</evidence>
<dbReference type="CDD" id="cd14014">
    <property type="entry name" value="STKc_PknB_like"/>
    <property type="match status" value="1"/>
</dbReference>
<keyword evidence="6" id="KW-1133">Transmembrane helix</keyword>
<dbReference type="SUPFAM" id="SSF56112">
    <property type="entry name" value="Protein kinase-like (PK-like)"/>
    <property type="match status" value="1"/>
</dbReference>
<keyword evidence="6" id="KW-0812">Transmembrane</keyword>
<dbReference type="OrthoDB" id="9801841at2"/>
<dbReference type="InterPro" id="IPR000719">
    <property type="entry name" value="Prot_kinase_dom"/>
</dbReference>
<dbReference type="EC" id="2.7.11.1" evidence="8"/>
<evidence type="ECO:0000256" key="3">
    <source>
        <dbReference type="ARBA" id="ARBA00022777"/>
    </source>
</evidence>
<dbReference type="AlphaFoldDB" id="A0A0K1EJ15"/>
<gene>
    <name evidence="8" type="ORF">CMC5_050220</name>
</gene>